<comment type="caution">
    <text evidence="1">The sequence shown here is derived from an EMBL/GenBank/DDBJ whole genome shotgun (WGS) entry which is preliminary data.</text>
</comment>
<dbReference type="AlphaFoldDB" id="A0A4Q9EL66"/>
<protein>
    <submittedName>
        <fullName evidence="1">Uncharacterized protein</fullName>
    </submittedName>
</protein>
<feature type="non-terminal residue" evidence="1">
    <location>
        <position position="1"/>
    </location>
</feature>
<evidence type="ECO:0000313" key="2">
    <source>
        <dbReference type="Proteomes" id="UP000293380"/>
    </source>
</evidence>
<accession>A0A4Q9EL66</accession>
<proteinExistence type="predicted"/>
<sequence>GVGGQRLAPRLGRLHGVHVDFSVLGVRNLTQSPCRFQCFRRTKPYTDFSSLGVQNFYPHNQLHILPFS</sequence>
<evidence type="ECO:0000313" key="1">
    <source>
        <dbReference type="EMBL" id="TBM24726.1"/>
    </source>
</evidence>
<dbReference type="EMBL" id="SITD01000061">
    <property type="protein sequence ID" value="TBM24726.1"/>
    <property type="molecule type" value="Genomic_DNA"/>
</dbReference>
<reference evidence="1 2" key="1">
    <citation type="submission" date="2019-02" db="EMBL/GenBank/DDBJ databases">
        <title>Comparative genomic analysis of the Hafnia genus genomes.</title>
        <authorList>
            <person name="Zhiqiu Y."/>
            <person name="Chao Y."/>
            <person name="Yuhui D."/>
            <person name="Di H."/>
            <person name="Bin L."/>
        </authorList>
    </citation>
    <scope>NUCLEOTIDE SEQUENCE [LARGE SCALE GENOMIC DNA]</scope>
    <source>
        <strain evidence="1 2">PCM_1194</strain>
    </source>
</reference>
<dbReference type="Proteomes" id="UP000293380">
    <property type="component" value="Unassembled WGS sequence"/>
</dbReference>
<name>A0A4Q9EL66_9GAMM</name>
<gene>
    <name evidence="1" type="ORF">EYY89_14895</name>
</gene>
<organism evidence="1 2">
    <name type="scientific">Hafnia paralvei</name>
    <dbReference type="NCBI Taxonomy" id="546367"/>
    <lineage>
        <taxon>Bacteria</taxon>
        <taxon>Pseudomonadati</taxon>
        <taxon>Pseudomonadota</taxon>
        <taxon>Gammaproteobacteria</taxon>
        <taxon>Enterobacterales</taxon>
        <taxon>Hafniaceae</taxon>
        <taxon>Hafnia</taxon>
    </lineage>
</organism>